<comment type="caution">
    <text evidence="1">The sequence shown here is derived from an EMBL/GenBank/DDBJ whole genome shotgun (WGS) entry which is preliminary data.</text>
</comment>
<name>A0A179BAZ7_RHILE</name>
<organism evidence="1">
    <name type="scientific">Rhizobium leguminosarum</name>
    <dbReference type="NCBI Taxonomy" id="384"/>
    <lineage>
        <taxon>Bacteria</taxon>
        <taxon>Pseudomonadati</taxon>
        <taxon>Pseudomonadota</taxon>
        <taxon>Alphaproteobacteria</taxon>
        <taxon>Hyphomicrobiales</taxon>
        <taxon>Rhizobiaceae</taxon>
        <taxon>Rhizobium/Agrobacterium group</taxon>
        <taxon>Rhizobium</taxon>
    </lineage>
</organism>
<gene>
    <name evidence="1" type="ORF">A4U53_08735</name>
</gene>
<accession>A0A179BAZ7</accession>
<proteinExistence type="predicted"/>
<sequence>MTQPPVTVRLDPRRLDQLKAIASAMKLTNAGVIAALIRDKIAEGVIPADIPGTEVRKVANGVTVSLREGDETTMTAAGARKLATTIREVVAGNAAPTTINPGFNFSVHKQGTGLKVVLPFGGANVQDAVAFPPDLALDLADLIEKAAA</sequence>
<reference evidence="1" key="1">
    <citation type="submission" date="2016-04" db="EMBL/GenBank/DDBJ databases">
        <title>Fast-growing isolate from the root nodules of Vavilovia formosa.</title>
        <authorList>
            <person name="Kimeklis A."/>
            <person name="Safronova V."/>
            <person name="Belimov A."/>
            <person name="Andronov E."/>
        </authorList>
    </citation>
    <scope>NUCLEOTIDE SEQUENCE [LARGE SCALE GENOMIC DNA]</scope>
    <source>
        <strain evidence="1">Vaf-46</strain>
    </source>
</reference>
<dbReference type="AlphaFoldDB" id="A0A179BAZ7"/>
<protein>
    <submittedName>
        <fullName evidence="1">Uncharacterized protein</fullName>
    </submittedName>
</protein>
<dbReference type="EMBL" id="LWBS01000461">
    <property type="protein sequence ID" value="OAP88184.1"/>
    <property type="molecule type" value="Genomic_DNA"/>
</dbReference>
<evidence type="ECO:0000313" key="1">
    <source>
        <dbReference type="EMBL" id="OAP88184.1"/>
    </source>
</evidence>